<reference evidence="3" key="1">
    <citation type="journal article" date="2019" name="Int. J. Syst. Evol. Microbiol.">
        <title>The Global Catalogue of Microorganisms (GCM) 10K type strain sequencing project: providing services to taxonomists for standard genome sequencing and annotation.</title>
        <authorList>
            <consortium name="The Broad Institute Genomics Platform"/>
            <consortium name="The Broad Institute Genome Sequencing Center for Infectious Disease"/>
            <person name="Wu L."/>
            <person name="Ma J."/>
        </authorList>
    </citation>
    <scope>NUCLEOTIDE SEQUENCE [LARGE SCALE GENOMIC DNA]</scope>
    <source>
        <strain evidence="3">CGMCC 1.1927</strain>
    </source>
</reference>
<comment type="caution">
    <text evidence="2">The sequence shown here is derived from an EMBL/GenBank/DDBJ whole genome shotgun (WGS) entry which is preliminary data.</text>
</comment>
<feature type="transmembrane region" description="Helical" evidence="1">
    <location>
        <begin position="63"/>
        <end position="82"/>
    </location>
</feature>
<evidence type="ECO:0000256" key="1">
    <source>
        <dbReference type="SAM" id="Phobius"/>
    </source>
</evidence>
<keyword evidence="1" id="KW-1133">Transmembrane helix</keyword>
<evidence type="ECO:0008006" key="4">
    <source>
        <dbReference type="Google" id="ProtNLM"/>
    </source>
</evidence>
<accession>A0ABQ1XDR6</accession>
<dbReference type="RefSeq" id="WP_188809448.1">
    <property type="nucleotide sequence ID" value="NZ_BAAAWV010000001.1"/>
</dbReference>
<keyword evidence="3" id="KW-1185">Reference proteome</keyword>
<organism evidence="2 3">
    <name type="scientific">Pseudarthrobacter polychromogenes</name>
    <dbReference type="NCBI Taxonomy" id="1676"/>
    <lineage>
        <taxon>Bacteria</taxon>
        <taxon>Bacillati</taxon>
        <taxon>Actinomycetota</taxon>
        <taxon>Actinomycetes</taxon>
        <taxon>Micrococcales</taxon>
        <taxon>Micrococcaceae</taxon>
        <taxon>Pseudarthrobacter</taxon>
    </lineage>
</organism>
<evidence type="ECO:0000313" key="2">
    <source>
        <dbReference type="EMBL" id="GGG90435.1"/>
    </source>
</evidence>
<protein>
    <recommendedName>
        <fullName evidence="4">Lipoprotein</fullName>
    </recommendedName>
</protein>
<keyword evidence="1" id="KW-0472">Membrane</keyword>
<keyword evidence="1" id="KW-0812">Transmembrane</keyword>
<sequence>MTRHDAGQGDSNTSPPHQPYISVVEADSTAKVIIRGAGILALGSALLGCLLTPEPPAAGAGGSWVYLAAAMTAALGALLVFWGPRWLRTTAKVGPAQVTLSTSGIRAHFPLQDIASVTDSYFPSGGYGYRYLGRNHRGFISGGGQVDIKLKDGREYTVSVQSVSVFCSAVGAGGQPG</sequence>
<feature type="transmembrane region" description="Helical" evidence="1">
    <location>
        <begin position="32"/>
        <end position="51"/>
    </location>
</feature>
<gene>
    <name evidence="2" type="ORF">GCM10011577_11030</name>
</gene>
<dbReference type="EMBL" id="BMKU01000003">
    <property type="protein sequence ID" value="GGG90435.1"/>
    <property type="molecule type" value="Genomic_DNA"/>
</dbReference>
<name>A0ABQ1XDR6_9MICC</name>
<dbReference type="Proteomes" id="UP000596938">
    <property type="component" value="Unassembled WGS sequence"/>
</dbReference>
<proteinExistence type="predicted"/>
<evidence type="ECO:0000313" key="3">
    <source>
        <dbReference type="Proteomes" id="UP000596938"/>
    </source>
</evidence>